<evidence type="ECO:0000313" key="4">
    <source>
        <dbReference type="Proteomes" id="UP000002457"/>
    </source>
</evidence>
<sequence>MELSKEIPKGSEVRDSITTLDRILPPGTCRVVSVLAQGPVRKRLFALGFVQGAVVEAVRAAPLGNPVEYQVKGYFLSLRKEEARLISVTSEGA</sequence>
<evidence type="ECO:0000256" key="1">
    <source>
        <dbReference type="ARBA" id="ARBA00023004"/>
    </source>
</evidence>
<dbReference type="KEGG" id="mpl:Mpal_2327"/>
<dbReference type="InterPro" id="IPR008988">
    <property type="entry name" value="Transcriptional_repressor_C"/>
</dbReference>
<dbReference type="HOGENOM" id="CLU_150646_12_4_2"/>
<organism evidence="3 4">
    <name type="scientific">Methanosphaerula palustris (strain ATCC BAA-1556 / DSM 19958 / E1-9c)</name>
    <dbReference type="NCBI Taxonomy" id="521011"/>
    <lineage>
        <taxon>Archaea</taxon>
        <taxon>Methanobacteriati</taxon>
        <taxon>Methanobacteriota</taxon>
        <taxon>Stenosarchaea group</taxon>
        <taxon>Methanomicrobia</taxon>
        <taxon>Methanomicrobiales</taxon>
        <taxon>Methanoregulaceae</taxon>
        <taxon>Methanosphaerula</taxon>
    </lineage>
</organism>
<keyword evidence="4" id="KW-1185">Reference proteome</keyword>
<accession>B8GEB1</accession>
<evidence type="ECO:0000313" key="3">
    <source>
        <dbReference type="EMBL" id="ACL17612.1"/>
    </source>
</evidence>
<dbReference type="InterPro" id="IPR052713">
    <property type="entry name" value="FeoA"/>
</dbReference>
<dbReference type="GeneID" id="7272048"/>
<dbReference type="Gene3D" id="2.30.30.90">
    <property type="match status" value="1"/>
</dbReference>
<dbReference type="EMBL" id="CP001338">
    <property type="protein sequence ID" value="ACL17612.1"/>
    <property type="molecule type" value="Genomic_DNA"/>
</dbReference>
<dbReference type="PANTHER" id="PTHR42954">
    <property type="entry name" value="FE(2+) TRANSPORT PROTEIN A"/>
    <property type="match status" value="1"/>
</dbReference>
<dbReference type="Pfam" id="PF04023">
    <property type="entry name" value="FeoA"/>
    <property type="match status" value="1"/>
</dbReference>
<feature type="domain" description="Ferrous iron transporter FeoA-like" evidence="2">
    <location>
        <begin position="18"/>
        <end position="90"/>
    </location>
</feature>
<dbReference type="OrthoDB" id="87327at2157"/>
<keyword evidence="1" id="KW-0408">Iron</keyword>
<dbReference type="PANTHER" id="PTHR42954:SF2">
    <property type="entry name" value="FE(2+) TRANSPORT PROTEIN A"/>
    <property type="match status" value="1"/>
</dbReference>
<dbReference type="SMART" id="SM00899">
    <property type="entry name" value="FeoA"/>
    <property type="match status" value="1"/>
</dbReference>
<dbReference type="GO" id="GO:0046914">
    <property type="term" value="F:transition metal ion binding"/>
    <property type="evidence" value="ECO:0007669"/>
    <property type="project" value="InterPro"/>
</dbReference>
<dbReference type="STRING" id="521011.Mpal_2327"/>
<dbReference type="eggNOG" id="arCOG02102">
    <property type="taxonomic scope" value="Archaea"/>
</dbReference>
<protein>
    <submittedName>
        <fullName evidence="3">FeoA family protein</fullName>
    </submittedName>
</protein>
<dbReference type="Proteomes" id="UP000002457">
    <property type="component" value="Chromosome"/>
</dbReference>
<dbReference type="RefSeq" id="WP_012618931.1">
    <property type="nucleotide sequence ID" value="NC_011832.1"/>
</dbReference>
<dbReference type="AlphaFoldDB" id="B8GEB1"/>
<dbReference type="InterPro" id="IPR038157">
    <property type="entry name" value="FeoA_core_dom"/>
</dbReference>
<name>B8GEB1_METPE</name>
<dbReference type="InterPro" id="IPR007167">
    <property type="entry name" value="Fe-transptr_FeoA-like"/>
</dbReference>
<reference evidence="3 4" key="1">
    <citation type="journal article" date="2015" name="Genome Announc.">
        <title>Complete Genome Sequence of Methanosphaerula palustris E1-9CT, a Hydrogenotrophic Methanogen Isolated from a Minerotrophic Fen Peatland.</title>
        <authorList>
            <person name="Cadillo-Quiroz H."/>
            <person name="Browne P."/>
            <person name="Kyrpides N."/>
            <person name="Woyke T."/>
            <person name="Goodwin L."/>
            <person name="Detter C."/>
            <person name="Yavitt J.B."/>
            <person name="Zinder S.H."/>
        </authorList>
    </citation>
    <scope>NUCLEOTIDE SEQUENCE [LARGE SCALE GENOMIC DNA]</scope>
    <source>
        <strain evidence="4">ATCC BAA-1556 / DSM 19958 / E1-9c</strain>
    </source>
</reference>
<evidence type="ECO:0000259" key="2">
    <source>
        <dbReference type="SMART" id="SM00899"/>
    </source>
</evidence>
<dbReference type="SUPFAM" id="SSF50037">
    <property type="entry name" value="C-terminal domain of transcriptional repressors"/>
    <property type="match status" value="1"/>
</dbReference>
<proteinExistence type="predicted"/>
<gene>
    <name evidence="3" type="ordered locus">Mpal_2327</name>
</gene>